<dbReference type="NCBIfam" id="NF045472">
    <property type="entry name" value="Opp4B"/>
    <property type="match status" value="1"/>
</dbReference>
<keyword evidence="5 7" id="KW-1133">Transmembrane helix</keyword>
<evidence type="ECO:0000256" key="7">
    <source>
        <dbReference type="RuleBase" id="RU363032"/>
    </source>
</evidence>
<keyword evidence="6 7" id="KW-0472">Membrane</keyword>
<comment type="subcellular location">
    <subcellularLocation>
        <location evidence="1 7">Cell membrane</location>
        <topology evidence="1 7">Multi-pass membrane protein</topology>
    </subcellularLocation>
</comment>
<dbReference type="InterPro" id="IPR000515">
    <property type="entry name" value="MetI-like"/>
</dbReference>
<dbReference type="OrthoDB" id="9773683at2"/>
<sequence length="322" mass="35857">MLTYTLRRLAGMIPLLILVSIVVFSLAKMMPGDALSGRIDPNNSDPKYIAEMREKLGLNDPVYIQYARWVKNMLKGDFGESFIHKMPVSELLGQRILNTLFLALLSLFITYFVAFFMGMYAGKHPYTLGDHFIATFNYLAFAIPSFFAALVAIYIFAIQLGWVPASGTIDTGIGDGGTFIYFLSKLKHTILPAMVLGMLSTAAYTQFLRNDIIESSRKDYVRTARAKGTKESVIYNKHILRNSIIPLITFLGFDIGGLLGGAVITETIFTYPGIGQLFIDSVSNRDYSVMMTITMMLSVMTLLGNLIADLLYGVVDPRIRLD</sequence>
<evidence type="ECO:0000256" key="2">
    <source>
        <dbReference type="ARBA" id="ARBA00022448"/>
    </source>
</evidence>
<dbReference type="Gene3D" id="1.10.3720.10">
    <property type="entry name" value="MetI-like"/>
    <property type="match status" value="1"/>
</dbReference>
<proteinExistence type="inferred from homology"/>
<dbReference type="SUPFAM" id="SSF161098">
    <property type="entry name" value="MetI-like"/>
    <property type="match status" value="1"/>
</dbReference>
<feature type="domain" description="ABC transmembrane type-1" evidence="8">
    <location>
        <begin position="96"/>
        <end position="308"/>
    </location>
</feature>
<evidence type="ECO:0000256" key="1">
    <source>
        <dbReference type="ARBA" id="ARBA00004651"/>
    </source>
</evidence>
<dbReference type="Proteomes" id="UP000070352">
    <property type="component" value="Unassembled WGS sequence"/>
</dbReference>
<evidence type="ECO:0000313" key="10">
    <source>
        <dbReference type="Proteomes" id="UP000070352"/>
    </source>
</evidence>
<evidence type="ECO:0000256" key="4">
    <source>
        <dbReference type="ARBA" id="ARBA00022692"/>
    </source>
</evidence>
<keyword evidence="10" id="KW-1185">Reference proteome</keyword>
<keyword evidence="4 7" id="KW-0812">Transmembrane</keyword>
<dbReference type="RefSeq" id="WP_068724858.1">
    <property type="nucleotide sequence ID" value="NZ_LSKU01000001.1"/>
</dbReference>
<dbReference type="InterPro" id="IPR045621">
    <property type="entry name" value="BPD_transp_1_N"/>
</dbReference>
<evidence type="ECO:0000259" key="8">
    <source>
        <dbReference type="PROSITE" id="PS50928"/>
    </source>
</evidence>
<evidence type="ECO:0000256" key="3">
    <source>
        <dbReference type="ARBA" id="ARBA00022475"/>
    </source>
</evidence>
<feature type="transmembrane region" description="Helical" evidence="7">
    <location>
        <begin position="132"/>
        <end position="157"/>
    </location>
</feature>
<dbReference type="GO" id="GO:0055085">
    <property type="term" value="P:transmembrane transport"/>
    <property type="evidence" value="ECO:0007669"/>
    <property type="project" value="InterPro"/>
</dbReference>
<evidence type="ECO:0000256" key="6">
    <source>
        <dbReference type="ARBA" id="ARBA00023136"/>
    </source>
</evidence>
<dbReference type="Pfam" id="PF19300">
    <property type="entry name" value="BPD_transp_1_N"/>
    <property type="match status" value="1"/>
</dbReference>
<dbReference type="PANTHER" id="PTHR43163:SF6">
    <property type="entry name" value="DIPEPTIDE TRANSPORT SYSTEM PERMEASE PROTEIN DPPB-RELATED"/>
    <property type="match status" value="1"/>
</dbReference>
<feature type="transmembrane region" description="Helical" evidence="7">
    <location>
        <begin position="289"/>
        <end position="315"/>
    </location>
</feature>
<dbReference type="PROSITE" id="PS50928">
    <property type="entry name" value="ABC_TM1"/>
    <property type="match status" value="1"/>
</dbReference>
<dbReference type="GO" id="GO:0005886">
    <property type="term" value="C:plasma membrane"/>
    <property type="evidence" value="ECO:0007669"/>
    <property type="project" value="UniProtKB-SubCell"/>
</dbReference>
<dbReference type="Pfam" id="PF00528">
    <property type="entry name" value="BPD_transp_1"/>
    <property type="match status" value="1"/>
</dbReference>
<comment type="similarity">
    <text evidence="7">Belongs to the binding-protein-dependent transport system permease family.</text>
</comment>
<dbReference type="AlphaFoldDB" id="A0A135L4A5"/>
<accession>A0A135L4A5</accession>
<feature type="transmembrane region" description="Helical" evidence="7">
    <location>
        <begin position="189"/>
        <end position="208"/>
    </location>
</feature>
<feature type="transmembrane region" description="Helical" evidence="7">
    <location>
        <begin position="96"/>
        <end position="120"/>
    </location>
</feature>
<dbReference type="PANTHER" id="PTHR43163">
    <property type="entry name" value="DIPEPTIDE TRANSPORT SYSTEM PERMEASE PROTEIN DPPB-RELATED"/>
    <property type="match status" value="1"/>
</dbReference>
<dbReference type="InterPro" id="IPR035906">
    <property type="entry name" value="MetI-like_sf"/>
</dbReference>
<dbReference type="CDD" id="cd06261">
    <property type="entry name" value="TM_PBP2"/>
    <property type="match status" value="1"/>
</dbReference>
<evidence type="ECO:0000256" key="5">
    <source>
        <dbReference type="ARBA" id="ARBA00022989"/>
    </source>
</evidence>
<name>A0A135L4A5_9BACI</name>
<reference evidence="9 10" key="1">
    <citation type="submission" date="2016-02" db="EMBL/GenBank/DDBJ databases">
        <title>Draft Genome for Tepidibacillus decaturensis nov. sp. Strain Z9, an Anaerobic, Moderately Thermophilic and Heterotrophic Bacterium from Deep Subsurface of the Illinois Basin, USA.</title>
        <authorList>
            <person name="Dong Y."/>
            <person name="Chang J.Y."/>
            <person name="Sanford R."/>
            <person name="Fouke B.W."/>
        </authorList>
    </citation>
    <scope>NUCLEOTIDE SEQUENCE [LARGE SCALE GENOMIC DNA]</scope>
    <source>
        <strain evidence="9 10">Z9</strain>
    </source>
</reference>
<keyword evidence="2 7" id="KW-0813">Transport</keyword>
<gene>
    <name evidence="9" type="ORF">U473_07365</name>
</gene>
<comment type="caution">
    <text evidence="9">The sequence shown here is derived from an EMBL/GenBank/DDBJ whole genome shotgun (WGS) entry which is preliminary data.</text>
</comment>
<feature type="transmembrane region" description="Helical" evidence="7">
    <location>
        <begin position="9"/>
        <end position="27"/>
    </location>
</feature>
<dbReference type="EMBL" id="LSKU01000001">
    <property type="protein sequence ID" value="KXG43845.1"/>
    <property type="molecule type" value="Genomic_DNA"/>
</dbReference>
<protein>
    <submittedName>
        <fullName evidence="9">Peptide ABC transporter permease</fullName>
    </submittedName>
</protein>
<evidence type="ECO:0000313" key="9">
    <source>
        <dbReference type="EMBL" id="KXG43845.1"/>
    </source>
</evidence>
<organism evidence="9 10">
    <name type="scientific">Tepidibacillus decaturensis</name>
    <dbReference type="NCBI Taxonomy" id="1413211"/>
    <lineage>
        <taxon>Bacteria</taxon>
        <taxon>Bacillati</taxon>
        <taxon>Bacillota</taxon>
        <taxon>Bacilli</taxon>
        <taxon>Bacillales</taxon>
        <taxon>Bacillaceae</taxon>
        <taxon>Tepidibacillus</taxon>
    </lineage>
</organism>
<dbReference type="STRING" id="1413211.U473_07365"/>
<keyword evidence="3" id="KW-1003">Cell membrane</keyword>
<feature type="transmembrane region" description="Helical" evidence="7">
    <location>
        <begin position="244"/>
        <end position="269"/>
    </location>
</feature>